<reference evidence="13 14" key="1">
    <citation type="submission" date="2019-01" db="EMBL/GenBank/DDBJ databases">
        <title>Draft Genome Sequencing of Zygosaccharomyces mellis Ca-7.</title>
        <authorList>
            <person name="Shiwa Y."/>
            <person name="Kanesaki Y."/>
            <person name="Ishige T."/>
            <person name="Mura K."/>
            <person name="Hori T."/>
            <person name="Tamura T."/>
        </authorList>
    </citation>
    <scope>NUCLEOTIDE SEQUENCE [LARGE SCALE GENOMIC DNA]</scope>
    <source>
        <strain evidence="13 14">Ca-7</strain>
    </source>
</reference>
<dbReference type="FunFam" id="3.40.50.10580:FF:000002">
    <property type="entry name" value="V-type proton ATPase subunit F"/>
    <property type="match status" value="1"/>
</dbReference>
<comment type="similarity">
    <text evidence="1">Belongs to the V-ATPase F subunit family.</text>
</comment>
<evidence type="ECO:0000256" key="5">
    <source>
        <dbReference type="ARBA" id="ARBA00022781"/>
    </source>
</evidence>
<dbReference type="EMBL" id="BIMX01000004">
    <property type="protein sequence ID" value="GCE98365.1"/>
    <property type="molecule type" value="Genomic_DNA"/>
</dbReference>
<dbReference type="Pfam" id="PF01990">
    <property type="entry name" value="ATP-synt_F"/>
    <property type="match status" value="1"/>
</dbReference>
<dbReference type="GO" id="GO:0046961">
    <property type="term" value="F:proton-transporting ATPase activity, rotational mechanism"/>
    <property type="evidence" value="ECO:0007669"/>
    <property type="project" value="InterPro"/>
</dbReference>
<evidence type="ECO:0000256" key="4">
    <source>
        <dbReference type="ARBA" id="ARBA00022554"/>
    </source>
</evidence>
<keyword evidence="3" id="KW-0813">Transport</keyword>
<dbReference type="SUPFAM" id="SSF159468">
    <property type="entry name" value="AtpF-like"/>
    <property type="match status" value="1"/>
</dbReference>
<evidence type="ECO:0000256" key="1">
    <source>
        <dbReference type="ARBA" id="ARBA00010148"/>
    </source>
</evidence>
<dbReference type="GO" id="GO:0033180">
    <property type="term" value="C:proton-transporting V-type ATPase, V1 domain"/>
    <property type="evidence" value="ECO:0007669"/>
    <property type="project" value="InterPro"/>
</dbReference>
<evidence type="ECO:0000256" key="7">
    <source>
        <dbReference type="ARBA" id="ARBA00023136"/>
    </source>
</evidence>
<organism evidence="13 14">
    <name type="scientific">Zygosaccharomyces mellis</name>
    <dbReference type="NCBI Taxonomy" id="42258"/>
    <lineage>
        <taxon>Eukaryota</taxon>
        <taxon>Fungi</taxon>
        <taxon>Dikarya</taxon>
        <taxon>Ascomycota</taxon>
        <taxon>Saccharomycotina</taxon>
        <taxon>Saccharomycetes</taxon>
        <taxon>Saccharomycetales</taxon>
        <taxon>Saccharomycetaceae</taxon>
        <taxon>Zygosaccharomyces</taxon>
    </lineage>
</organism>
<evidence type="ECO:0000256" key="11">
    <source>
        <dbReference type="ARBA" id="ARBA00046254"/>
    </source>
</evidence>
<evidence type="ECO:0000256" key="3">
    <source>
        <dbReference type="ARBA" id="ARBA00022448"/>
    </source>
</evidence>
<evidence type="ECO:0000256" key="2">
    <source>
        <dbReference type="ARBA" id="ARBA00013430"/>
    </source>
</evidence>
<evidence type="ECO:0000256" key="12">
    <source>
        <dbReference type="ARBA" id="ARBA00071100"/>
    </source>
</evidence>
<evidence type="ECO:0000256" key="9">
    <source>
        <dbReference type="ARBA" id="ARBA00029477"/>
    </source>
</evidence>
<keyword evidence="7" id="KW-0472">Membrane</keyword>
<proteinExistence type="inferred from homology"/>
<dbReference type="InterPro" id="IPR005772">
    <property type="entry name" value="ATPase_V1-cplx_fsu_euk"/>
</dbReference>
<evidence type="ECO:0000313" key="14">
    <source>
        <dbReference type="Proteomes" id="UP000301737"/>
    </source>
</evidence>
<sequence length="154" mass="17329">MRLVCPQASCCKTKVLQRGFDNDENCWTIGSQGRGGMTDRRTLISTIADEDTNTGLLLAGVGQTTPETQEKNFFVYREGKTTKEEVKQAFDKFTKDRDDIAILLINQHVAELIRSDIDGFTAAFPAVLEIPSKDHPYDPEKDSVLKRVKRLYGE</sequence>
<dbReference type="Gene3D" id="3.40.50.10580">
    <property type="entry name" value="ATPase, V1 complex, subunit F"/>
    <property type="match status" value="1"/>
</dbReference>
<comment type="caution">
    <text evidence="13">The sequence shown here is derived from an EMBL/GenBank/DDBJ whole genome shotgun (WGS) entry which is preliminary data.</text>
</comment>
<dbReference type="PANTHER" id="PTHR13861">
    <property type="entry name" value="VACUOLAR ATP SYNTHASE SUBUNIT F"/>
    <property type="match status" value="1"/>
</dbReference>
<accession>A0A4C2E2P0</accession>
<dbReference type="GO" id="GO:0000329">
    <property type="term" value="C:fungal-type vacuole membrane"/>
    <property type="evidence" value="ECO:0007669"/>
    <property type="project" value="TreeGrafter"/>
</dbReference>
<evidence type="ECO:0000313" key="13">
    <source>
        <dbReference type="EMBL" id="GCE98365.1"/>
    </source>
</evidence>
<comment type="subunit">
    <text evidence="9">V-ATPase is a heteromultimeric enzyme composed of a peripheral catalytic V1 complex (components A to H) attached to an integral membrane V0 proton pore complex (components: a, c, c', c'', d, e, f and VOA1).</text>
</comment>
<dbReference type="AlphaFoldDB" id="A0A4C2E2P0"/>
<evidence type="ECO:0000256" key="10">
    <source>
        <dbReference type="ARBA" id="ARBA00030311"/>
    </source>
</evidence>
<dbReference type="NCBIfam" id="TIGR01101">
    <property type="entry name" value="V_ATP_synt_F"/>
    <property type="match status" value="1"/>
</dbReference>
<evidence type="ECO:0000256" key="8">
    <source>
        <dbReference type="ARBA" id="ARBA00029427"/>
    </source>
</evidence>
<comment type="function">
    <text evidence="11">Subunit of the V1 complex of vacuolar(H+)-ATPase (V-ATPase), a multisubunit enzyme composed of a peripheral complex (V1) that hydrolyzes ATP and a membrane integral complex (V0) that translocates protons. V-ATPase is responsible for acidifying and maintaining the pH of intracellular compartments.</text>
</comment>
<dbReference type="InterPro" id="IPR036906">
    <property type="entry name" value="ATPase_V1_fsu_sf"/>
</dbReference>
<keyword evidence="14" id="KW-1185">Reference proteome</keyword>
<keyword evidence="6" id="KW-0406">Ion transport</keyword>
<comment type="subcellular location">
    <subcellularLocation>
        <location evidence="8">Vacuole membrane</location>
        <topology evidence="8">Peripheral membrane protein</topology>
        <orientation evidence="8">Cytoplasmic side</orientation>
    </subcellularLocation>
</comment>
<protein>
    <recommendedName>
        <fullName evidence="2">V-type proton ATPase subunit F</fullName>
    </recommendedName>
    <alternativeName>
        <fullName evidence="12">V-type proton ATPase subunit f</fullName>
    </alternativeName>
    <alternativeName>
        <fullName evidence="10">Vacuolar proton pump subunit F</fullName>
    </alternativeName>
</protein>
<dbReference type="OrthoDB" id="10261947at2759"/>
<gene>
    <name evidence="13" type="primary">VMA7</name>
    <name evidence="13" type="ORF">ZYGM_004674</name>
</gene>
<keyword evidence="5" id="KW-0375">Hydrogen ion transport</keyword>
<keyword evidence="4" id="KW-0926">Vacuole</keyword>
<name>A0A4C2E2P0_9SACH</name>
<dbReference type="InterPro" id="IPR008218">
    <property type="entry name" value="ATPase_V1-cplx_f_g_su"/>
</dbReference>
<dbReference type="Proteomes" id="UP000301737">
    <property type="component" value="Unassembled WGS sequence"/>
</dbReference>
<dbReference type="PANTHER" id="PTHR13861:SF2">
    <property type="entry name" value="V-TYPE PROTON ATPASE SUBUNIT F"/>
    <property type="match status" value="1"/>
</dbReference>
<evidence type="ECO:0000256" key="6">
    <source>
        <dbReference type="ARBA" id="ARBA00023065"/>
    </source>
</evidence>